<proteinExistence type="predicted"/>
<name>A0A223SC87_9ACTN</name>
<dbReference type="InterPro" id="IPR000182">
    <property type="entry name" value="GNAT_dom"/>
</dbReference>
<evidence type="ECO:0000259" key="1">
    <source>
        <dbReference type="PROSITE" id="PS51186"/>
    </source>
</evidence>
<reference evidence="2 3" key="1">
    <citation type="submission" date="2017-08" db="EMBL/GenBank/DDBJ databases">
        <title>The complete genome sequence of Nocardiopsis gilva YIM 90087.</title>
        <authorList>
            <person name="Yin M."/>
            <person name="Tang S."/>
        </authorList>
    </citation>
    <scope>NUCLEOTIDE SEQUENCE [LARGE SCALE GENOMIC DNA]</scope>
    <source>
        <strain evidence="2 3">YIM 90087</strain>
    </source>
</reference>
<dbReference type="Gene3D" id="3.40.630.30">
    <property type="match status" value="1"/>
</dbReference>
<protein>
    <submittedName>
        <fullName evidence="2">N-acetyltransferase</fullName>
    </submittedName>
</protein>
<dbReference type="RefSeq" id="WP_017618601.1">
    <property type="nucleotide sequence ID" value="NZ_ANBG01000174.1"/>
</dbReference>
<dbReference type="CDD" id="cd04301">
    <property type="entry name" value="NAT_SF"/>
    <property type="match status" value="1"/>
</dbReference>
<dbReference type="GO" id="GO:0016747">
    <property type="term" value="F:acyltransferase activity, transferring groups other than amino-acyl groups"/>
    <property type="evidence" value="ECO:0007669"/>
    <property type="project" value="InterPro"/>
</dbReference>
<gene>
    <name evidence="2" type="ORF">CDO52_25455</name>
</gene>
<feature type="domain" description="N-acetyltransferase" evidence="1">
    <location>
        <begin position="113"/>
        <end position="260"/>
    </location>
</feature>
<evidence type="ECO:0000313" key="3">
    <source>
        <dbReference type="Proteomes" id="UP000215005"/>
    </source>
</evidence>
<evidence type="ECO:0000313" key="2">
    <source>
        <dbReference type="EMBL" id="ASU85705.1"/>
    </source>
</evidence>
<keyword evidence="2" id="KW-0808">Transferase</keyword>
<dbReference type="Proteomes" id="UP000215005">
    <property type="component" value="Chromosome"/>
</dbReference>
<dbReference type="OrthoDB" id="4966223at2"/>
<dbReference type="KEGG" id="ngv:CDO52_25455"/>
<dbReference type="PROSITE" id="PS51186">
    <property type="entry name" value="GNAT"/>
    <property type="match status" value="1"/>
</dbReference>
<dbReference type="SUPFAM" id="SSF55729">
    <property type="entry name" value="Acyl-CoA N-acyltransferases (Nat)"/>
    <property type="match status" value="1"/>
</dbReference>
<dbReference type="InterPro" id="IPR016181">
    <property type="entry name" value="Acyl_CoA_acyltransferase"/>
</dbReference>
<organism evidence="2 3">
    <name type="scientific">Nocardiopsis gilva YIM 90087</name>
    <dbReference type="NCBI Taxonomy" id="1235441"/>
    <lineage>
        <taxon>Bacteria</taxon>
        <taxon>Bacillati</taxon>
        <taxon>Actinomycetota</taxon>
        <taxon>Actinomycetes</taxon>
        <taxon>Streptosporangiales</taxon>
        <taxon>Nocardiopsidaceae</taxon>
        <taxon>Nocardiopsis</taxon>
    </lineage>
</organism>
<keyword evidence="3" id="KW-1185">Reference proteome</keyword>
<accession>A0A223SC87</accession>
<dbReference type="AlphaFoldDB" id="A0A223SC87"/>
<dbReference type="EMBL" id="CP022753">
    <property type="protein sequence ID" value="ASU85705.1"/>
    <property type="molecule type" value="Genomic_DNA"/>
</dbReference>
<dbReference type="Pfam" id="PF13508">
    <property type="entry name" value="Acetyltransf_7"/>
    <property type="match status" value="1"/>
</dbReference>
<sequence length="262" mass="28433">MLGTELYADNAVHLWRSMGPGDSDELDAPPGVAIFRLPVRRTIKVVVRRAMWEAGDWWERLLAAPDREAVLLEDPFGALRPNGNGGAPDAFQNMPVMGARAEDVIDHGSSPLVRVEPVRDAEELTGAERIIIDGFPVRDPTPGRPGGHLPPKLIERPGLRVWSAHRDGRPAGACVSCDDGVAVGIYWLTTLPEYRSTGVGRALMNAVVGASPGREIVLTATDAGVPLYRSLGFTEFSVAAWSTWEPRQRRAAAPPHRRLGTD</sequence>